<dbReference type="CDD" id="cd01832">
    <property type="entry name" value="SGNH_hydrolase_like_1"/>
    <property type="match status" value="1"/>
</dbReference>
<dbReference type="PANTHER" id="PTHR43784">
    <property type="entry name" value="GDSL-LIKE LIPASE/ACYLHYDROLASE, PUTATIVE (AFU_ORTHOLOGUE AFUA_2G00820)-RELATED"/>
    <property type="match status" value="1"/>
</dbReference>
<dbReference type="Gene3D" id="3.40.50.1110">
    <property type="entry name" value="SGNH hydrolase"/>
    <property type="match status" value="1"/>
</dbReference>
<dbReference type="RefSeq" id="WP_005262803.1">
    <property type="nucleotide sequence ID" value="NZ_CP009111.1"/>
</dbReference>
<feature type="domain" description="SGNH hydrolase-type esterase" evidence="1">
    <location>
        <begin position="8"/>
        <end position="181"/>
    </location>
</feature>
<evidence type="ECO:0000313" key="3">
    <source>
        <dbReference type="Proteomes" id="UP000186108"/>
    </source>
</evidence>
<dbReference type="InterPro" id="IPR036514">
    <property type="entry name" value="SGNH_hydro_sf"/>
</dbReference>
<dbReference type="AlphaFoldDB" id="A0A1B1KEQ5"/>
<proteinExistence type="predicted"/>
<name>A0A1B1KEQ5_RHOOP</name>
<organism evidence="2 3">
    <name type="scientific">Rhodococcus opacus</name>
    <name type="common">Nocardia opaca</name>
    <dbReference type="NCBI Taxonomy" id="37919"/>
    <lineage>
        <taxon>Bacteria</taxon>
        <taxon>Bacillati</taxon>
        <taxon>Actinomycetota</taxon>
        <taxon>Actinomycetes</taxon>
        <taxon>Mycobacteriales</taxon>
        <taxon>Nocardiaceae</taxon>
        <taxon>Rhodococcus</taxon>
    </lineage>
</organism>
<dbReference type="Pfam" id="PF13472">
    <property type="entry name" value="Lipase_GDSL_2"/>
    <property type="match status" value="1"/>
</dbReference>
<evidence type="ECO:0000313" key="2">
    <source>
        <dbReference type="EMBL" id="ANS31105.1"/>
    </source>
</evidence>
<dbReference type="PATRIC" id="fig|37919.13.peg.6783"/>
<dbReference type="Proteomes" id="UP000186108">
    <property type="component" value="Chromosome"/>
</dbReference>
<protein>
    <recommendedName>
        <fullName evidence="1">SGNH hydrolase-type esterase domain-containing protein</fullName>
    </recommendedName>
</protein>
<dbReference type="SUPFAM" id="SSF52266">
    <property type="entry name" value="SGNH hydrolase"/>
    <property type="match status" value="1"/>
</dbReference>
<dbReference type="InterPro" id="IPR053140">
    <property type="entry name" value="GDSL_Rv0518-like"/>
</dbReference>
<accession>A0A1B1KEQ5</accession>
<gene>
    <name evidence="2" type="ORF">R1CP_32410</name>
</gene>
<sequence length="201" mass="21272">MSGHALTVLGDSFVEGRGDPAPHGGYRGWAPRLATQLGLRATKVHNFGTHGAATTDVIETQLIPALTTKAPLIGVVVGVNDLVSDYDEARFARNLRTIFTALEDTGATVLTATYPDIPARLPVPDNFKTLLRTRFTEANHALADVTAHTGTLLLDLAAAPEWGRDELWTSDGLHPSPTGHRHFAAAAAELIAHATATTIAA</sequence>
<evidence type="ECO:0000259" key="1">
    <source>
        <dbReference type="Pfam" id="PF13472"/>
    </source>
</evidence>
<dbReference type="InterPro" id="IPR013830">
    <property type="entry name" value="SGNH_hydro"/>
</dbReference>
<dbReference type="PANTHER" id="PTHR43784:SF2">
    <property type="entry name" value="GDSL-LIKE LIPASE_ACYLHYDROLASE, PUTATIVE (AFU_ORTHOLOGUE AFUA_2G00820)-RELATED"/>
    <property type="match status" value="1"/>
</dbReference>
<dbReference type="EMBL" id="CP009111">
    <property type="protein sequence ID" value="ANS31105.1"/>
    <property type="molecule type" value="Genomic_DNA"/>
</dbReference>
<reference evidence="2 3" key="1">
    <citation type="submission" date="2014-07" db="EMBL/GenBank/DDBJ databases">
        <authorList>
            <person name="Zhang J.E."/>
            <person name="Yang H."/>
            <person name="Guo J."/>
            <person name="Deng Z."/>
            <person name="Luo H."/>
            <person name="Luo M."/>
            <person name="Zhao B."/>
        </authorList>
    </citation>
    <scope>NUCLEOTIDE SEQUENCE [LARGE SCALE GENOMIC DNA]</scope>
    <source>
        <strain evidence="2 3">1CP</strain>
    </source>
</reference>